<dbReference type="EMBL" id="CM020620">
    <property type="protein sequence ID" value="KAK1869188.1"/>
    <property type="molecule type" value="Genomic_DNA"/>
</dbReference>
<evidence type="ECO:0000313" key="2">
    <source>
        <dbReference type="Proteomes" id="UP000798662"/>
    </source>
</evidence>
<name>A0ACC3CH51_PYRYE</name>
<comment type="caution">
    <text evidence="1">The sequence shown here is derived from an EMBL/GenBank/DDBJ whole genome shotgun (WGS) entry which is preliminary data.</text>
</comment>
<reference evidence="1" key="1">
    <citation type="submission" date="2019-11" db="EMBL/GenBank/DDBJ databases">
        <title>Nori genome reveals adaptations in red seaweeds to the harsh intertidal environment.</title>
        <authorList>
            <person name="Wang D."/>
            <person name="Mao Y."/>
        </authorList>
    </citation>
    <scope>NUCLEOTIDE SEQUENCE</scope>
    <source>
        <tissue evidence="1">Gametophyte</tissue>
    </source>
</reference>
<evidence type="ECO:0000313" key="1">
    <source>
        <dbReference type="EMBL" id="KAK1869188.1"/>
    </source>
</evidence>
<sequence>MRRRRAATNEFTPILRAGLQVEHSGGGWVLLDTPAEAARDKAFGVFQRADGRPREPRLDPRGAAPHWAAAGGPPAVAFFVGDLSAGSSESLELRTVDVASGAVAGLARPTSTVIDGFSKPVGGVGLALFSTHRNAYLRHWFGTYPSRNGRRYAWWTDQGPTTNTGGVAVMDLGPAPPTLLGTLLAWPPSRGRILGARITPSGGAVLVHFQAAGVFVYDTALTTGRRVMATRLLDDDAADVMVAAGSGHDTLVAINDEEGTEDGGWVVAVDLVTLGRAPLFPLPRDGGARGGRPRVTVSGQAYNRPGWVVLSADPCDAGADGDWLCGKVVAMEVASRRVVPLAHTHACGARRENPGAAASPNVDLSRVYFASASGRCRGEMEL</sequence>
<keyword evidence="2" id="KW-1185">Reference proteome</keyword>
<dbReference type="Proteomes" id="UP000798662">
    <property type="component" value="Chromosome 3"/>
</dbReference>
<accession>A0ACC3CH51</accession>
<proteinExistence type="predicted"/>
<protein>
    <submittedName>
        <fullName evidence="1">Uncharacterized protein</fullName>
    </submittedName>
</protein>
<gene>
    <name evidence="1" type="ORF">I4F81_011670</name>
</gene>
<organism evidence="1 2">
    <name type="scientific">Pyropia yezoensis</name>
    <name type="common">Susabi-nori</name>
    <name type="synonym">Porphyra yezoensis</name>
    <dbReference type="NCBI Taxonomy" id="2788"/>
    <lineage>
        <taxon>Eukaryota</taxon>
        <taxon>Rhodophyta</taxon>
        <taxon>Bangiophyceae</taxon>
        <taxon>Bangiales</taxon>
        <taxon>Bangiaceae</taxon>
        <taxon>Pyropia</taxon>
    </lineage>
</organism>